<evidence type="ECO:0008006" key="3">
    <source>
        <dbReference type="Google" id="ProtNLM"/>
    </source>
</evidence>
<evidence type="ECO:0000313" key="1">
    <source>
        <dbReference type="EMBL" id="GIG95084.1"/>
    </source>
</evidence>
<protein>
    <recommendedName>
        <fullName evidence="3">DUF393 domain-containing protein</fullName>
    </recommendedName>
</protein>
<proteinExistence type="predicted"/>
<dbReference type="Proteomes" id="UP000621500">
    <property type="component" value="Unassembled WGS sequence"/>
</dbReference>
<dbReference type="EMBL" id="BONX01000008">
    <property type="protein sequence ID" value="GIG95084.1"/>
    <property type="molecule type" value="Genomic_DNA"/>
</dbReference>
<keyword evidence="2" id="KW-1185">Reference proteome</keyword>
<gene>
    <name evidence="1" type="ORF">Pma05_16570</name>
</gene>
<comment type="caution">
    <text evidence="1">The sequence shown here is derived from an EMBL/GenBank/DDBJ whole genome shotgun (WGS) entry which is preliminary data.</text>
</comment>
<dbReference type="RefSeq" id="WP_203856692.1">
    <property type="nucleotide sequence ID" value="NZ_BAAAZQ010000016.1"/>
</dbReference>
<accession>A0ABQ4EK44</accession>
<sequence>MNRPGSDRGGEITGLVVVFDAACGTCSGIAGRLPDILAPEVLVRSCRDPRLTVEFPVLARRLGRRPCARPLLVLLRAGGRAEVRAGIPMLLAGARLLAPRRRLAAIRLAGRLGYAALRRRAAAG</sequence>
<reference evidence="1 2" key="1">
    <citation type="submission" date="2021-01" db="EMBL/GenBank/DDBJ databases">
        <title>Whole genome shotgun sequence of Plantactinospora mayteni NBRC 109088.</title>
        <authorList>
            <person name="Komaki H."/>
            <person name="Tamura T."/>
        </authorList>
    </citation>
    <scope>NUCLEOTIDE SEQUENCE [LARGE SCALE GENOMIC DNA]</scope>
    <source>
        <strain evidence="1 2">NBRC 109088</strain>
    </source>
</reference>
<evidence type="ECO:0000313" key="2">
    <source>
        <dbReference type="Proteomes" id="UP000621500"/>
    </source>
</evidence>
<organism evidence="1 2">
    <name type="scientific">Plantactinospora mayteni</name>
    <dbReference type="NCBI Taxonomy" id="566021"/>
    <lineage>
        <taxon>Bacteria</taxon>
        <taxon>Bacillati</taxon>
        <taxon>Actinomycetota</taxon>
        <taxon>Actinomycetes</taxon>
        <taxon>Micromonosporales</taxon>
        <taxon>Micromonosporaceae</taxon>
        <taxon>Plantactinospora</taxon>
    </lineage>
</organism>
<name>A0ABQ4EK44_9ACTN</name>